<feature type="transmembrane region" description="Helical" evidence="1">
    <location>
        <begin position="65"/>
        <end position="87"/>
    </location>
</feature>
<dbReference type="STRING" id="658196.A0A397TGE3"/>
<sequence>MTTTLATTDIKALNIITSNFGGFNLFSARFSEEAEKRILYGSLINFIIEDLTQLIIQILYFKRTIAWNIIPLLSLISNGFIIIMDIYEYWFEIYHHIQGKYMNETNSNDSTKLDENSLETSFEITPVNSISVNKEIAENDDVKKNNPAEEITMKNDEIVSEKIDSKNNECHDHDSYHNHDEVLSARKERKLGQHEPSTEAVTRECLLMTRKTENIKGLP</sequence>
<name>A0A397TGE3_9GLOM</name>
<dbReference type="AlphaFoldDB" id="A0A397TGE3"/>
<evidence type="ECO:0000313" key="2">
    <source>
        <dbReference type="EMBL" id="RIA95457.1"/>
    </source>
</evidence>
<accession>A0A397TGE3</accession>
<comment type="caution">
    <text evidence="2">The sequence shown here is derived from an EMBL/GenBank/DDBJ whole genome shotgun (WGS) entry which is preliminary data.</text>
</comment>
<keyword evidence="3" id="KW-1185">Reference proteome</keyword>
<organism evidence="2 3">
    <name type="scientific">Glomus cerebriforme</name>
    <dbReference type="NCBI Taxonomy" id="658196"/>
    <lineage>
        <taxon>Eukaryota</taxon>
        <taxon>Fungi</taxon>
        <taxon>Fungi incertae sedis</taxon>
        <taxon>Mucoromycota</taxon>
        <taxon>Glomeromycotina</taxon>
        <taxon>Glomeromycetes</taxon>
        <taxon>Glomerales</taxon>
        <taxon>Glomeraceae</taxon>
        <taxon>Glomus</taxon>
    </lineage>
</organism>
<evidence type="ECO:0000256" key="1">
    <source>
        <dbReference type="SAM" id="Phobius"/>
    </source>
</evidence>
<gene>
    <name evidence="2" type="ORF">C1645_486049</name>
</gene>
<keyword evidence="1" id="KW-1133">Transmembrane helix</keyword>
<proteinExistence type="predicted"/>
<dbReference type="EMBL" id="QKYT01000061">
    <property type="protein sequence ID" value="RIA95457.1"/>
    <property type="molecule type" value="Genomic_DNA"/>
</dbReference>
<keyword evidence="1" id="KW-0812">Transmembrane</keyword>
<protein>
    <submittedName>
        <fullName evidence="2">Uncharacterized protein</fullName>
    </submittedName>
</protein>
<dbReference type="Proteomes" id="UP000265703">
    <property type="component" value="Unassembled WGS sequence"/>
</dbReference>
<keyword evidence="1" id="KW-0472">Membrane</keyword>
<reference evidence="2 3" key="1">
    <citation type="submission" date="2018-06" db="EMBL/GenBank/DDBJ databases">
        <title>Comparative genomics reveals the genomic features of Rhizophagus irregularis, R. cerebriforme, R. diaphanum and Gigaspora rosea, and their symbiotic lifestyle signature.</title>
        <authorList>
            <person name="Morin E."/>
            <person name="San Clemente H."/>
            <person name="Chen E.C.H."/>
            <person name="De La Providencia I."/>
            <person name="Hainaut M."/>
            <person name="Kuo A."/>
            <person name="Kohler A."/>
            <person name="Murat C."/>
            <person name="Tang N."/>
            <person name="Roy S."/>
            <person name="Loubradou J."/>
            <person name="Henrissat B."/>
            <person name="Grigoriev I.V."/>
            <person name="Corradi N."/>
            <person name="Roux C."/>
            <person name="Martin F.M."/>
        </authorList>
    </citation>
    <scope>NUCLEOTIDE SEQUENCE [LARGE SCALE GENOMIC DNA]</scope>
    <source>
        <strain evidence="2 3">DAOM 227022</strain>
    </source>
</reference>
<dbReference type="OrthoDB" id="2152535at2759"/>
<evidence type="ECO:0000313" key="3">
    <source>
        <dbReference type="Proteomes" id="UP000265703"/>
    </source>
</evidence>